<evidence type="ECO:0000259" key="9">
    <source>
        <dbReference type="Pfam" id="PF22456"/>
    </source>
</evidence>
<dbReference type="InterPro" id="IPR054734">
    <property type="entry name" value="PqqF-like_C_4"/>
</dbReference>
<dbReference type="FunFam" id="3.30.830.10:FF:000003">
    <property type="entry name" value="Insulin-degrading enzyme"/>
    <property type="match status" value="1"/>
</dbReference>
<dbReference type="InterPro" id="IPR032632">
    <property type="entry name" value="Peptidase_M16_M"/>
</dbReference>
<evidence type="ECO:0000313" key="10">
    <source>
        <dbReference type="EMBL" id="PSS15677.1"/>
    </source>
</evidence>
<organism evidence="10 11">
    <name type="scientific">Actinidia chinensis var. chinensis</name>
    <name type="common">Chinese soft-hair kiwi</name>
    <dbReference type="NCBI Taxonomy" id="1590841"/>
    <lineage>
        <taxon>Eukaryota</taxon>
        <taxon>Viridiplantae</taxon>
        <taxon>Streptophyta</taxon>
        <taxon>Embryophyta</taxon>
        <taxon>Tracheophyta</taxon>
        <taxon>Spermatophyta</taxon>
        <taxon>Magnoliopsida</taxon>
        <taxon>eudicotyledons</taxon>
        <taxon>Gunneridae</taxon>
        <taxon>Pentapetalae</taxon>
        <taxon>asterids</taxon>
        <taxon>Ericales</taxon>
        <taxon>Actinidiaceae</taxon>
        <taxon>Actinidia</taxon>
    </lineage>
</organism>
<comment type="cofactor">
    <cofactor evidence="1">
        <name>Zn(2+)</name>
        <dbReference type="ChEBI" id="CHEBI:29105"/>
    </cofactor>
</comment>
<sequence>MSKKFEETDMSEPWYGTPYSIEKIADSEIKHWMESALDERLRLPAPNAFIPPDFSRKTDRETSALPFLLRSRESRGETCHPHHIRLWYKPDTMFFTPKADVKIDFNCPYARSSPEATILNSIFTNLLVNDLIKYETDMSEPWYGTPYSIEKLADSEIKHWMESDLDERLRLPAPNAFIPPDFSRKTDREMSVLPFLLRSRESRGEICHPHHIRLWYKPDTMFFTPKADVKIDFNCPYARSSPEATILNSIFTNLLVNDLIKYADYARVAGLGYMINETGNGFEVSVHGFNHKLRTFLEIMVKKIAKFEVRDEKFHLIKEMVTNQGKNIKSRQPCDQALFYLSIILKDGLWHWNDFLKVLSRLKADNVTKFVHQLLSRTFIECYISGNIARDEALSIIQYIEDVFFTGSQPISEAVFSSELSTNRVTNLQQGISYFYPVKGLNSSDEISALVHYIQVHQDDFMLNVKLQLFTLMINEPFIRQLGSEEQVGYTVMSMLRIDSAIYGVQFIVQSIRKGLSPGRMNLRVVEFLKWLESKIYKMSRDEFEKRVDSLIHVKLRKPQNLMEESVIYWKEIVDGTLKFDRREREVAALKQLTKEDFIAFFDEYIKVGAPRKKTLSVQVYGTVHSSEYKKDKNEQTEANVVRIDDIFDFKRSQPLYGSFKGRMQL</sequence>
<evidence type="ECO:0000256" key="3">
    <source>
        <dbReference type="ARBA" id="ARBA00022670"/>
    </source>
</evidence>
<evidence type="ECO:0000256" key="5">
    <source>
        <dbReference type="ARBA" id="ARBA00022801"/>
    </source>
</evidence>
<dbReference type="STRING" id="1590841.A0A2R6QVB5"/>
<dbReference type="OMA" id="IVHFEVK"/>
<dbReference type="Pfam" id="PF22456">
    <property type="entry name" value="PqqF-like_C_4"/>
    <property type="match status" value="1"/>
</dbReference>
<comment type="caution">
    <text evidence="10">The sequence shown here is derived from an EMBL/GenBank/DDBJ whole genome shotgun (WGS) entry which is preliminary data.</text>
</comment>
<keyword evidence="5" id="KW-0378">Hydrolase</keyword>
<dbReference type="GO" id="GO:0004222">
    <property type="term" value="F:metalloendopeptidase activity"/>
    <property type="evidence" value="ECO:0007669"/>
    <property type="project" value="TreeGrafter"/>
</dbReference>
<name>A0A2R6QVB5_ACTCC</name>
<dbReference type="PANTHER" id="PTHR43690:SF18">
    <property type="entry name" value="INSULIN-DEGRADING ENZYME-RELATED"/>
    <property type="match status" value="1"/>
</dbReference>
<keyword evidence="4" id="KW-0479">Metal-binding</keyword>
<dbReference type="Proteomes" id="UP000241394">
    <property type="component" value="Chromosome LG12"/>
</dbReference>
<evidence type="ECO:0000256" key="2">
    <source>
        <dbReference type="ARBA" id="ARBA00007261"/>
    </source>
</evidence>
<proteinExistence type="inferred from homology"/>
<evidence type="ECO:0000256" key="7">
    <source>
        <dbReference type="ARBA" id="ARBA00023049"/>
    </source>
</evidence>
<keyword evidence="3" id="KW-0645">Protease</keyword>
<dbReference type="GO" id="GO:0046872">
    <property type="term" value="F:metal ion binding"/>
    <property type="evidence" value="ECO:0007669"/>
    <property type="project" value="UniProtKB-KW"/>
</dbReference>
<keyword evidence="6" id="KW-0862">Zinc</keyword>
<dbReference type="InterPro" id="IPR011249">
    <property type="entry name" value="Metalloenz_LuxS/M16"/>
</dbReference>
<reference evidence="11" key="2">
    <citation type="journal article" date="2018" name="BMC Genomics">
        <title>A manually annotated Actinidia chinensis var. chinensis (kiwifruit) genome highlights the challenges associated with draft genomes and gene prediction in plants.</title>
        <authorList>
            <person name="Pilkington S.M."/>
            <person name="Crowhurst R."/>
            <person name="Hilario E."/>
            <person name="Nardozza S."/>
            <person name="Fraser L."/>
            <person name="Peng Y."/>
            <person name="Gunaseelan K."/>
            <person name="Simpson R."/>
            <person name="Tahir J."/>
            <person name="Deroles S.C."/>
            <person name="Templeton K."/>
            <person name="Luo Z."/>
            <person name="Davy M."/>
            <person name="Cheng C."/>
            <person name="McNeilage M."/>
            <person name="Scaglione D."/>
            <person name="Liu Y."/>
            <person name="Zhang Q."/>
            <person name="Datson P."/>
            <person name="De Silva N."/>
            <person name="Gardiner S.E."/>
            <person name="Bassett H."/>
            <person name="Chagne D."/>
            <person name="McCallum J."/>
            <person name="Dzierzon H."/>
            <person name="Deng C."/>
            <person name="Wang Y.Y."/>
            <person name="Barron L."/>
            <person name="Manako K."/>
            <person name="Bowen J."/>
            <person name="Foster T.M."/>
            <person name="Erridge Z.A."/>
            <person name="Tiffin H."/>
            <person name="Waite C.N."/>
            <person name="Davies K.M."/>
            <person name="Grierson E.P."/>
            <person name="Laing W.A."/>
            <person name="Kirk R."/>
            <person name="Chen X."/>
            <person name="Wood M."/>
            <person name="Montefiori M."/>
            <person name="Brummell D.A."/>
            <person name="Schwinn K.E."/>
            <person name="Catanach A."/>
            <person name="Fullerton C."/>
            <person name="Li D."/>
            <person name="Meiyalaghan S."/>
            <person name="Nieuwenhuizen N."/>
            <person name="Read N."/>
            <person name="Prakash R."/>
            <person name="Hunter D."/>
            <person name="Zhang H."/>
            <person name="McKenzie M."/>
            <person name="Knabel M."/>
            <person name="Harris A."/>
            <person name="Allan A.C."/>
            <person name="Gleave A."/>
            <person name="Chen A."/>
            <person name="Janssen B.J."/>
            <person name="Plunkett B."/>
            <person name="Ampomah-Dwamena C."/>
            <person name="Voogd C."/>
            <person name="Leif D."/>
            <person name="Lafferty D."/>
            <person name="Souleyre E.J.F."/>
            <person name="Varkonyi-Gasic E."/>
            <person name="Gambi F."/>
            <person name="Hanley J."/>
            <person name="Yao J.L."/>
            <person name="Cheung J."/>
            <person name="David K.M."/>
            <person name="Warren B."/>
            <person name="Marsh K."/>
            <person name="Snowden K.C."/>
            <person name="Lin-Wang K."/>
            <person name="Brian L."/>
            <person name="Martinez-Sanchez M."/>
            <person name="Wang M."/>
            <person name="Ileperuma N."/>
            <person name="Macnee N."/>
            <person name="Campin R."/>
            <person name="McAtee P."/>
            <person name="Drummond R.S.M."/>
            <person name="Espley R.V."/>
            <person name="Ireland H.S."/>
            <person name="Wu R."/>
            <person name="Atkinson R.G."/>
            <person name="Karunairetnam S."/>
            <person name="Bulley S."/>
            <person name="Chunkath S."/>
            <person name="Hanley Z."/>
            <person name="Storey R."/>
            <person name="Thrimawithana A.H."/>
            <person name="Thomson S."/>
            <person name="David C."/>
            <person name="Testolin R."/>
            <person name="Huang H."/>
            <person name="Hellens R.P."/>
            <person name="Schaffer R.J."/>
        </authorList>
    </citation>
    <scope>NUCLEOTIDE SEQUENCE [LARGE SCALE GENOMIC DNA]</scope>
    <source>
        <strain evidence="11">cv. Red5</strain>
    </source>
</reference>
<dbReference type="Pfam" id="PF16187">
    <property type="entry name" value="Peptidase_M16_M"/>
    <property type="match status" value="1"/>
</dbReference>
<dbReference type="InParanoid" id="A0A2R6QVB5"/>
<feature type="domain" description="Coenzyme PQQ synthesis protein F-like C-terminal lobe" evidence="9">
    <location>
        <begin position="470"/>
        <end position="570"/>
    </location>
</feature>
<dbReference type="SUPFAM" id="SSF63411">
    <property type="entry name" value="LuxS/MPP-like metallohydrolase"/>
    <property type="match status" value="5"/>
</dbReference>
<dbReference type="PANTHER" id="PTHR43690">
    <property type="entry name" value="NARDILYSIN"/>
    <property type="match status" value="1"/>
</dbReference>
<dbReference type="EMBL" id="NKQK01000012">
    <property type="protein sequence ID" value="PSS15677.1"/>
    <property type="molecule type" value="Genomic_DNA"/>
</dbReference>
<gene>
    <name evidence="10" type="ORF">CEY00_Acc13169</name>
</gene>
<keyword evidence="11" id="KW-1185">Reference proteome</keyword>
<dbReference type="OrthoDB" id="952271at2759"/>
<dbReference type="Gramene" id="PSS15677">
    <property type="protein sequence ID" value="PSS15677"/>
    <property type="gene ID" value="CEY00_Acc13169"/>
</dbReference>
<protein>
    <submittedName>
        <fullName evidence="10">Insulin-degrading enzyme-like 1, peroxisomal</fullName>
    </submittedName>
</protein>
<evidence type="ECO:0000256" key="1">
    <source>
        <dbReference type="ARBA" id="ARBA00001947"/>
    </source>
</evidence>
<accession>A0A2R6QVB5</accession>
<dbReference type="InterPro" id="IPR050626">
    <property type="entry name" value="Peptidase_M16"/>
</dbReference>
<evidence type="ECO:0000256" key="4">
    <source>
        <dbReference type="ARBA" id="ARBA00022723"/>
    </source>
</evidence>
<evidence type="ECO:0000313" key="11">
    <source>
        <dbReference type="Proteomes" id="UP000241394"/>
    </source>
</evidence>
<dbReference type="GO" id="GO:0005829">
    <property type="term" value="C:cytosol"/>
    <property type="evidence" value="ECO:0007669"/>
    <property type="project" value="TreeGrafter"/>
</dbReference>
<comment type="similarity">
    <text evidence="2">Belongs to the peptidase M16 family.</text>
</comment>
<dbReference type="AlphaFoldDB" id="A0A2R6QVB5"/>
<dbReference type="Gene3D" id="3.30.830.10">
    <property type="entry name" value="Metalloenzyme, LuxS/M16 peptidase-like"/>
    <property type="match status" value="4"/>
</dbReference>
<keyword evidence="7" id="KW-0482">Metalloprotease</keyword>
<dbReference type="GO" id="GO:0051603">
    <property type="term" value="P:proteolysis involved in protein catabolic process"/>
    <property type="evidence" value="ECO:0007669"/>
    <property type="project" value="TreeGrafter"/>
</dbReference>
<evidence type="ECO:0000256" key="6">
    <source>
        <dbReference type="ARBA" id="ARBA00022833"/>
    </source>
</evidence>
<evidence type="ECO:0000259" key="8">
    <source>
        <dbReference type="Pfam" id="PF16187"/>
    </source>
</evidence>
<dbReference type="GO" id="GO:0043171">
    <property type="term" value="P:peptide catabolic process"/>
    <property type="evidence" value="ECO:0007669"/>
    <property type="project" value="TreeGrafter"/>
</dbReference>
<dbReference type="FunFam" id="3.30.830.10:FF:000028">
    <property type="entry name" value="Insulin-degrading enzyme-like 1 peroxisomal"/>
    <property type="match status" value="1"/>
</dbReference>
<dbReference type="GO" id="GO:0005739">
    <property type="term" value="C:mitochondrion"/>
    <property type="evidence" value="ECO:0007669"/>
    <property type="project" value="TreeGrafter"/>
</dbReference>
<feature type="domain" description="Peptidase M16 middle/third" evidence="8">
    <location>
        <begin position="135"/>
        <end position="357"/>
    </location>
</feature>
<reference evidence="10 11" key="1">
    <citation type="submission" date="2017-07" db="EMBL/GenBank/DDBJ databases">
        <title>An improved, manually edited Actinidia chinensis var. chinensis (kiwifruit) genome highlights the challenges associated with draft genomes and gene prediction in plants.</title>
        <authorList>
            <person name="Pilkington S."/>
            <person name="Crowhurst R."/>
            <person name="Hilario E."/>
            <person name="Nardozza S."/>
            <person name="Fraser L."/>
            <person name="Peng Y."/>
            <person name="Gunaseelan K."/>
            <person name="Simpson R."/>
            <person name="Tahir J."/>
            <person name="Deroles S."/>
            <person name="Templeton K."/>
            <person name="Luo Z."/>
            <person name="Davy M."/>
            <person name="Cheng C."/>
            <person name="Mcneilage M."/>
            <person name="Scaglione D."/>
            <person name="Liu Y."/>
            <person name="Zhang Q."/>
            <person name="Datson P."/>
            <person name="De Silva N."/>
            <person name="Gardiner S."/>
            <person name="Bassett H."/>
            <person name="Chagne D."/>
            <person name="Mccallum J."/>
            <person name="Dzierzon H."/>
            <person name="Deng C."/>
            <person name="Wang Y.-Y."/>
            <person name="Barron N."/>
            <person name="Manako K."/>
            <person name="Bowen J."/>
            <person name="Foster T."/>
            <person name="Erridge Z."/>
            <person name="Tiffin H."/>
            <person name="Waite C."/>
            <person name="Davies K."/>
            <person name="Grierson E."/>
            <person name="Laing W."/>
            <person name="Kirk R."/>
            <person name="Chen X."/>
            <person name="Wood M."/>
            <person name="Montefiori M."/>
            <person name="Brummell D."/>
            <person name="Schwinn K."/>
            <person name="Catanach A."/>
            <person name="Fullerton C."/>
            <person name="Li D."/>
            <person name="Meiyalaghan S."/>
            <person name="Nieuwenhuizen N."/>
            <person name="Read N."/>
            <person name="Prakash R."/>
            <person name="Hunter D."/>
            <person name="Zhang H."/>
            <person name="Mckenzie M."/>
            <person name="Knabel M."/>
            <person name="Harris A."/>
            <person name="Allan A."/>
            <person name="Chen A."/>
            <person name="Janssen B."/>
            <person name="Plunkett B."/>
            <person name="Dwamena C."/>
            <person name="Voogd C."/>
            <person name="Leif D."/>
            <person name="Lafferty D."/>
            <person name="Souleyre E."/>
            <person name="Varkonyi-Gasic E."/>
            <person name="Gambi F."/>
            <person name="Hanley J."/>
            <person name="Yao J.-L."/>
            <person name="Cheung J."/>
            <person name="David K."/>
            <person name="Warren B."/>
            <person name="Marsh K."/>
            <person name="Snowden K."/>
            <person name="Lin-Wang K."/>
            <person name="Brian L."/>
            <person name="Martinez-Sanchez M."/>
            <person name="Wang M."/>
            <person name="Ileperuma N."/>
            <person name="Macnee N."/>
            <person name="Campin R."/>
            <person name="Mcatee P."/>
            <person name="Drummond R."/>
            <person name="Espley R."/>
            <person name="Ireland H."/>
            <person name="Wu R."/>
            <person name="Atkinson R."/>
            <person name="Karunairetnam S."/>
            <person name="Bulley S."/>
            <person name="Chunkath S."/>
            <person name="Hanley Z."/>
            <person name="Storey R."/>
            <person name="Thrimawithana A."/>
            <person name="Thomson S."/>
            <person name="David C."/>
            <person name="Testolin R."/>
        </authorList>
    </citation>
    <scope>NUCLEOTIDE SEQUENCE [LARGE SCALE GENOMIC DNA]</scope>
    <source>
        <strain evidence="11">cv. Red5</strain>
        <tissue evidence="10">Young leaf</tissue>
    </source>
</reference>